<evidence type="ECO:0000313" key="4">
    <source>
        <dbReference type="EMBL" id="KAH3692329.1"/>
    </source>
</evidence>
<gene>
    <name evidence="4" type="ORF">DPMN_194779</name>
</gene>
<accession>A0A9D4BEH5</accession>
<dbReference type="Proteomes" id="UP000828390">
    <property type="component" value="Unassembled WGS sequence"/>
</dbReference>
<protein>
    <submittedName>
        <fullName evidence="4">Uncharacterized protein</fullName>
    </submittedName>
</protein>
<reference evidence="4" key="2">
    <citation type="submission" date="2020-11" db="EMBL/GenBank/DDBJ databases">
        <authorList>
            <person name="McCartney M.A."/>
            <person name="Auch B."/>
            <person name="Kono T."/>
            <person name="Mallez S."/>
            <person name="Becker A."/>
            <person name="Gohl D.M."/>
            <person name="Silverstein K.A.T."/>
            <person name="Koren S."/>
            <person name="Bechman K.B."/>
            <person name="Herman A."/>
            <person name="Abrahante J.E."/>
            <person name="Garbe J."/>
        </authorList>
    </citation>
    <scope>NUCLEOTIDE SEQUENCE</scope>
    <source>
        <strain evidence="4">Duluth1</strain>
        <tissue evidence="4">Whole animal</tissue>
    </source>
</reference>
<sequence>MKARLNQMMEDRKKTVINLEESVSATKKSYSDALRNFEEISESIHQKRIEMRNQAELGERGSGVGSESPSPPPMRRKDHVSIDGNQHTL</sequence>
<dbReference type="AlphaFoldDB" id="A0A9D4BEH5"/>
<keyword evidence="2" id="KW-0175">Coiled coil</keyword>
<evidence type="ECO:0000256" key="3">
    <source>
        <dbReference type="SAM" id="MobiDB-lite"/>
    </source>
</evidence>
<dbReference type="PANTHER" id="PTHR19423">
    <property type="entry name" value="SH3 DOMAIN-BINDING PROTEIN 5"/>
    <property type="match status" value="1"/>
</dbReference>
<name>A0A9D4BEH5_DREPO</name>
<dbReference type="EMBL" id="JAIWYP010000023">
    <property type="protein sequence ID" value="KAH3692329.1"/>
    <property type="molecule type" value="Genomic_DNA"/>
</dbReference>
<dbReference type="GO" id="GO:0035556">
    <property type="term" value="P:intracellular signal transduction"/>
    <property type="evidence" value="ECO:0007669"/>
    <property type="project" value="InterPro"/>
</dbReference>
<keyword evidence="5" id="KW-1185">Reference proteome</keyword>
<evidence type="ECO:0000256" key="2">
    <source>
        <dbReference type="ARBA" id="ARBA00023054"/>
    </source>
</evidence>
<feature type="region of interest" description="Disordered" evidence="3">
    <location>
        <begin position="51"/>
        <end position="89"/>
    </location>
</feature>
<dbReference type="GO" id="GO:0005737">
    <property type="term" value="C:cytoplasm"/>
    <property type="evidence" value="ECO:0007669"/>
    <property type="project" value="TreeGrafter"/>
</dbReference>
<dbReference type="Pfam" id="PF05276">
    <property type="entry name" value="SH3BP5"/>
    <property type="match status" value="1"/>
</dbReference>
<proteinExistence type="inferred from homology"/>
<dbReference type="InterPro" id="IPR007940">
    <property type="entry name" value="SH3BP5"/>
</dbReference>
<dbReference type="GO" id="GO:0004860">
    <property type="term" value="F:protein kinase inhibitor activity"/>
    <property type="evidence" value="ECO:0007669"/>
    <property type="project" value="TreeGrafter"/>
</dbReference>
<comment type="caution">
    <text evidence="4">The sequence shown here is derived from an EMBL/GenBank/DDBJ whole genome shotgun (WGS) entry which is preliminary data.</text>
</comment>
<evidence type="ECO:0000256" key="1">
    <source>
        <dbReference type="ARBA" id="ARBA00007796"/>
    </source>
</evidence>
<dbReference type="PANTHER" id="PTHR19423:SF1">
    <property type="entry name" value="SH3 DOMAIN-BINDING PROTEIN 5"/>
    <property type="match status" value="1"/>
</dbReference>
<reference evidence="4" key="1">
    <citation type="journal article" date="2019" name="bioRxiv">
        <title>The Genome of the Zebra Mussel, Dreissena polymorpha: A Resource for Invasive Species Research.</title>
        <authorList>
            <person name="McCartney M.A."/>
            <person name="Auch B."/>
            <person name="Kono T."/>
            <person name="Mallez S."/>
            <person name="Zhang Y."/>
            <person name="Obille A."/>
            <person name="Becker A."/>
            <person name="Abrahante J.E."/>
            <person name="Garbe J."/>
            <person name="Badalamenti J.P."/>
            <person name="Herman A."/>
            <person name="Mangelson H."/>
            <person name="Liachko I."/>
            <person name="Sullivan S."/>
            <person name="Sone E.D."/>
            <person name="Koren S."/>
            <person name="Silverstein K.A.T."/>
            <person name="Beckman K.B."/>
            <person name="Gohl D.M."/>
        </authorList>
    </citation>
    <scope>NUCLEOTIDE SEQUENCE</scope>
    <source>
        <strain evidence="4">Duluth1</strain>
        <tissue evidence="4">Whole animal</tissue>
    </source>
</reference>
<organism evidence="4 5">
    <name type="scientific">Dreissena polymorpha</name>
    <name type="common">Zebra mussel</name>
    <name type="synonym">Mytilus polymorpha</name>
    <dbReference type="NCBI Taxonomy" id="45954"/>
    <lineage>
        <taxon>Eukaryota</taxon>
        <taxon>Metazoa</taxon>
        <taxon>Spiralia</taxon>
        <taxon>Lophotrochozoa</taxon>
        <taxon>Mollusca</taxon>
        <taxon>Bivalvia</taxon>
        <taxon>Autobranchia</taxon>
        <taxon>Heteroconchia</taxon>
        <taxon>Euheterodonta</taxon>
        <taxon>Imparidentia</taxon>
        <taxon>Neoheterodontei</taxon>
        <taxon>Myida</taxon>
        <taxon>Dreissenoidea</taxon>
        <taxon>Dreissenidae</taxon>
        <taxon>Dreissena</taxon>
    </lineage>
</organism>
<evidence type="ECO:0000313" key="5">
    <source>
        <dbReference type="Proteomes" id="UP000828390"/>
    </source>
</evidence>
<comment type="similarity">
    <text evidence="1">Belongs to the SH3BP5 family.</text>
</comment>